<keyword evidence="3" id="KW-1185">Reference proteome</keyword>
<evidence type="ECO:0000313" key="3">
    <source>
        <dbReference type="Proteomes" id="UP000010121"/>
    </source>
</evidence>
<reference evidence="2 3" key="1">
    <citation type="submission" date="2009-08" db="EMBL/GenBank/DDBJ databases">
        <title>The draft genome of Rhodobacter sp. SW2.</title>
        <authorList>
            <consortium name="US DOE Joint Genome Institute (JGI-PGF)"/>
            <person name="Lucas S."/>
            <person name="Copeland A."/>
            <person name="Lapidus A."/>
            <person name="Glavina del Rio T."/>
            <person name="Tice H."/>
            <person name="Bruce D."/>
            <person name="Goodwin L."/>
            <person name="Pitluck S."/>
            <person name="Larimer F."/>
            <person name="Land M.L."/>
            <person name="Hauser L."/>
            <person name="Emerson D."/>
        </authorList>
    </citation>
    <scope>NUCLEOTIDE SEQUENCE [LARGE SCALE GENOMIC DNA]</scope>
    <source>
        <strain evidence="2 3">SW2</strain>
    </source>
</reference>
<keyword evidence="1" id="KW-0812">Transmembrane</keyword>
<keyword evidence="1" id="KW-0472">Membrane</keyword>
<feature type="transmembrane region" description="Helical" evidence="1">
    <location>
        <begin position="51"/>
        <end position="77"/>
    </location>
</feature>
<feature type="transmembrane region" description="Helical" evidence="1">
    <location>
        <begin position="97"/>
        <end position="118"/>
    </location>
</feature>
<accession>C8S1K7</accession>
<evidence type="ECO:0000313" key="2">
    <source>
        <dbReference type="EMBL" id="EEW25180.1"/>
    </source>
</evidence>
<feature type="transmembrane region" description="Helical" evidence="1">
    <location>
        <begin position="125"/>
        <end position="142"/>
    </location>
</feature>
<dbReference type="STRING" id="371731.Rsw2DRAFT_1935"/>
<comment type="caution">
    <text evidence="2">The sequence shown here is derived from an EMBL/GenBank/DDBJ whole genome shotgun (WGS) entry which is preliminary data.</text>
</comment>
<protein>
    <submittedName>
        <fullName evidence="2">Uncharacterized protein</fullName>
    </submittedName>
</protein>
<name>C8S1K7_9RHOB</name>
<dbReference type="Proteomes" id="UP000010121">
    <property type="component" value="Unassembled WGS sequence"/>
</dbReference>
<dbReference type="RefSeq" id="WP_008030421.1">
    <property type="nucleotide sequence ID" value="NZ_ACYY01000011.1"/>
</dbReference>
<dbReference type="EMBL" id="ACYY01000011">
    <property type="protein sequence ID" value="EEW25180.1"/>
    <property type="molecule type" value="Genomic_DNA"/>
</dbReference>
<proteinExistence type="predicted"/>
<sequence length="253" mass="26214">MEAPPSPPLAGLVLPARHALRLGALGVIALMTFAVYGNAAYHQGAGYALGVAMVGTFFALVFGAIVAGLIASGLWQAWHGNWPAAADPAMPPALDNLLIAVAMVVPAGIAALALGSALAGNAHPLAVHLGLLAALATLALVTTFGLHGLVRAAALGFCLWLAVIVADSMRLEGQLLADAARIKPDLPRCMAIGPQGMPLAQVPPLMGLTAPKPILLHIADPTRPRFLRWSFRWHGFVRGGIRAEDLRCTPALL</sequence>
<dbReference type="AlphaFoldDB" id="C8S1K7"/>
<evidence type="ECO:0000256" key="1">
    <source>
        <dbReference type="SAM" id="Phobius"/>
    </source>
</evidence>
<organism evidence="2 3">
    <name type="scientific">Rhodobacter ferrooxidans</name>
    <dbReference type="NCBI Taxonomy" id="371731"/>
    <lineage>
        <taxon>Bacteria</taxon>
        <taxon>Pseudomonadati</taxon>
        <taxon>Pseudomonadota</taxon>
        <taxon>Alphaproteobacteria</taxon>
        <taxon>Rhodobacterales</taxon>
        <taxon>Rhodobacter group</taxon>
        <taxon>Rhodobacter</taxon>
    </lineage>
</organism>
<feature type="transmembrane region" description="Helical" evidence="1">
    <location>
        <begin position="20"/>
        <end position="39"/>
    </location>
</feature>
<gene>
    <name evidence="2" type="ORF">Rsw2DRAFT_1935</name>
</gene>
<keyword evidence="1" id="KW-1133">Transmembrane helix</keyword>